<dbReference type="GeneID" id="81606372"/>
<sequence length="543" mass="60855">MPSGTKGASLQTRDECDLFGAIPNPGLRTRNIYTIGLALDWILSLIFIIGGSLMTNAKNVKVPHQLEGIGIIINFYAHTYPEEPFPKSHRIYHLIPGGNLLVTTLLNFLVTIVLDSTNYNHAVTLRWVLFREGRLRFDSNIRLFTRSKCHGPNSWYFNIISGVGLAISHGALSCMMMEVNVEGAVNKQKQVFEKIQSPPRGFVEVNLLAVSALGIGLLLQVVVSTYSLLCSHGVLTWSSNLLANAKAIAGVQDSRSKVGSKFTPQRSQDSMLSIAPEIRLIRYLIWGFCGLSTTWSLGQGVYVSVCGYMTDDKIAWFRKPMQYWKFYGAMWAPFGKISEPSSYWLGLLVQIVLQSFLTLALHCLELLFNIPRDEATWRNMETVGSKPSPSIMSNLSRQGLFLSIIKATLHWIFGYAFSADLTFNIALMLIIALMVVFIPLAVLTEYMIKKRPKGSIPGCYGNFQRVWGWVDEWNHQKLFWGDKGELVLGFRRAGTSGKRLPELHSNILYYCSQASELEREGSLQQLKLGSVSDRDSTSDKNVE</sequence>
<feature type="transmembrane region" description="Helical" evidence="1">
    <location>
        <begin position="423"/>
        <end position="443"/>
    </location>
</feature>
<keyword evidence="1" id="KW-0472">Membrane</keyword>
<feature type="transmembrane region" description="Helical" evidence="1">
    <location>
        <begin position="343"/>
        <end position="368"/>
    </location>
</feature>
<protein>
    <submittedName>
        <fullName evidence="2">Uncharacterized protein</fullName>
    </submittedName>
</protein>
<reference evidence="2" key="2">
    <citation type="journal article" date="2023" name="IMA Fungus">
        <title>Comparative genomic study of the Penicillium genus elucidates a diverse pangenome and 15 lateral gene transfer events.</title>
        <authorList>
            <person name="Petersen C."/>
            <person name="Sorensen T."/>
            <person name="Nielsen M.R."/>
            <person name="Sondergaard T.E."/>
            <person name="Sorensen J.L."/>
            <person name="Fitzpatrick D.A."/>
            <person name="Frisvad J.C."/>
            <person name="Nielsen K.L."/>
        </authorList>
    </citation>
    <scope>NUCLEOTIDE SEQUENCE</scope>
    <source>
        <strain evidence="2">IBT 16125</strain>
    </source>
</reference>
<evidence type="ECO:0000256" key="1">
    <source>
        <dbReference type="SAM" id="Phobius"/>
    </source>
</evidence>
<dbReference type="EMBL" id="JAPVEA010000009">
    <property type="protein sequence ID" value="KAJ5433592.1"/>
    <property type="molecule type" value="Genomic_DNA"/>
</dbReference>
<proteinExistence type="predicted"/>
<reference evidence="2" key="1">
    <citation type="submission" date="2022-12" db="EMBL/GenBank/DDBJ databases">
        <authorList>
            <person name="Petersen C."/>
        </authorList>
    </citation>
    <scope>NUCLEOTIDE SEQUENCE</scope>
    <source>
        <strain evidence="2">IBT 16125</strain>
    </source>
</reference>
<feature type="transmembrane region" description="Helical" evidence="1">
    <location>
        <begin position="32"/>
        <end position="54"/>
    </location>
</feature>
<feature type="transmembrane region" description="Helical" evidence="1">
    <location>
        <begin position="399"/>
        <end position="417"/>
    </location>
</feature>
<dbReference type="RefSeq" id="XP_056760883.1">
    <property type="nucleotide sequence ID" value="XM_056916129.1"/>
</dbReference>
<name>A0AAD6FY59_9EURO</name>
<dbReference type="Proteomes" id="UP001213681">
    <property type="component" value="Unassembled WGS sequence"/>
</dbReference>
<keyword evidence="3" id="KW-1185">Reference proteome</keyword>
<organism evidence="2 3">
    <name type="scientific">Penicillium daleae</name>
    <dbReference type="NCBI Taxonomy" id="63821"/>
    <lineage>
        <taxon>Eukaryota</taxon>
        <taxon>Fungi</taxon>
        <taxon>Dikarya</taxon>
        <taxon>Ascomycota</taxon>
        <taxon>Pezizomycotina</taxon>
        <taxon>Eurotiomycetes</taxon>
        <taxon>Eurotiomycetidae</taxon>
        <taxon>Eurotiales</taxon>
        <taxon>Aspergillaceae</taxon>
        <taxon>Penicillium</taxon>
    </lineage>
</organism>
<dbReference type="AlphaFoldDB" id="A0AAD6FY59"/>
<comment type="caution">
    <text evidence="2">The sequence shown here is derived from an EMBL/GenBank/DDBJ whole genome shotgun (WGS) entry which is preliminary data.</text>
</comment>
<accession>A0AAD6FY59</accession>
<feature type="transmembrane region" description="Helical" evidence="1">
    <location>
        <begin position="155"/>
        <end position="181"/>
    </location>
</feature>
<keyword evidence="1" id="KW-1133">Transmembrane helix</keyword>
<evidence type="ECO:0000313" key="3">
    <source>
        <dbReference type="Proteomes" id="UP001213681"/>
    </source>
</evidence>
<evidence type="ECO:0000313" key="2">
    <source>
        <dbReference type="EMBL" id="KAJ5433592.1"/>
    </source>
</evidence>
<keyword evidence="1" id="KW-0812">Transmembrane</keyword>
<feature type="transmembrane region" description="Helical" evidence="1">
    <location>
        <begin position="91"/>
        <end position="114"/>
    </location>
</feature>
<gene>
    <name evidence="2" type="ORF">N7458_012748</name>
</gene>
<feature type="transmembrane region" description="Helical" evidence="1">
    <location>
        <begin position="202"/>
        <end position="229"/>
    </location>
</feature>